<keyword evidence="3" id="KW-1185">Reference proteome</keyword>
<dbReference type="Pfam" id="PF00646">
    <property type="entry name" value="F-box"/>
    <property type="match status" value="1"/>
</dbReference>
<evidence type="ECO:0000313" key="3">
    <source>
        <dbReference type="Proteomes" id="UP000011115"/>
    </source>
</evidence>
<dbReference type="PROSITE" id="PS50181">
    <property type="entry name" value="FBOX"/>
    <property type="match status" value="1"/>
</dbReference>
<dbReference type="Proteomes" id="UP000011115">
    <property type="component" value="Unassembled WGS sequence"/>
</dbReference>
<dbReference type="eggNOG" id="ENOG502S2H2">
    <property type="taxonomic scope" value="Eukaryota"/>
</dbReference>
<accession>M1CQ45</accession>
<feature type="domain" description="F-box" evidence="1">
    <location>
        <begin position="11"/>
        <end position="59"/>
    </location>
</feature>
<dbReference type="PANTHER" id="PTHR34145:SF28">
    <property type="entry name" value="F-BOX DOMAIN-CONTAINING PROTEIN"/>
    <property type="match status" value="1"/>
</dbReference>
<protein>
    <submittedName>
        <fullName evidence="2">F-box family protein</fullName>
    </submittedName>
</protein>
<dbReference type="InterPro" id="IPR032675">
    <property type="entry name" value="LRR_dom_sf"/>
</dbReference>
<dbReference type="InterPro" id="IPR055357">
    <property type="entry name" value="LRR_At1g61320_AtMIF1"/>
</dbReference>
<dbReference type="InterPro" id="IPR053772">
    <property type="entry name" value="At1g61320/At1g61330-like"/>
</dbReference>
<dbReference type="SUPFAM" id="SSF81383">
    <property type="entry name" value="F-box domain"/>
    <property type="match status" value="1"/>
</dbReference>
<proteinExistence type="predicted"/>
<dbReference type="ExpressionAtlas" id="M1CQ45">
    <property type="expression patterns" value="baseline"/>
</dbReference>
<dbReference type="Pfam" id="PF23622">
    <property type="entry name" value="LRR_At1g61320_AtMIF1"/>
    <property type="match status" value="1"/>
</dbReference>
<name>M1CQ45_SOLTU</name>
<dbReference type="InterPro" id="IPR001810">
    <property type="entry name" value="F-box_dom"/>
</dbReference>
<dbReference type="InterPro" id="IPR036047">
    <property type="entry name" value="F-box-like_dom_sf"/>
</dbReference>
<dbReference type="Pfam" id="PF24758">
    <property type="entry name" value="LRR_At5g56370"/>
    <property type="match status" value="1"/>
</dbReference>
<dbReference type="InParanoid" id="M1CQ45"/>
<dbReference type="Gene3D" id="3.80.10.10">
    <property type="entry name" value="Ribonuclease Inhibitor"/>
    <property type="match status" value="1"/>
</dbReference>
<organism evidence="2 3">
    <name type="scientific">Solanum tuberosum</name>
    <name type="common">Potato</name>
    <dbReference type="NCBI Taxonomy" id="4113"/>
    <lineage>
        <taxon>Eukaryota</taxon>
        <taxon>Viridiplantae</taxon>
        <taxon>Streptophyta</taxon>
        <taxon>Embryophyta</taxon>
        <taxon>Tracheophyta</taxon>
        <taxon>Spermatophyta</taxon>
        <taxon>Magnoliopsida</taxon>
        <taxon>eudicotyledons</taxon>
        <taxon>Gunneridae</taxon>
        <taxon>Pentapetalae</taxon>
        <taxon>asterids</taxon>
        <taxon>lamiids</taxon>
        <taxon>Solanales</taxon>
        <taxon>Solanaceae</taxon>
        <taxon>Solanoideae</taxon>
        <taxon>Solaneae</taxon>
        <taxon>Solanum</taxon>
    </lineage>
</organism>
<dbReference type="Gene3D" id="1.20.1280.50">
    <property type="match status" value="1"/>
</dbReference>
<reference evidence="2" key="2">
    <citation type="submission" date="2015-06" db="UniProtKB">
        <authorList>
            <consortium name="EnsemblPlants"/>
        </authorList>
    </citation>
    <scope>IDENTIFICATION</scope>
    <source>
        <strain evidence="2">DM1-3 516 R44</strain>
    </source>
</reference>
<dbReference type="PaxDb" id="4113-PGSC0003DMT400072349"/>
<evidence type="ECO:0000313" key="2">
    <source>
        <dbReference type="EnsemblPlants" id="PGSC0003DMT400072349"/>
    </source>
</evidence>
<dbReference type="Gramene" id="PGSC0003DMT400072349">
    <property type="protein sequence ID" value="PGSC0003DMT400072349"/>
    <property type="gene ID" value="PGSC0003DMG400028156"/>
</dbReference>
<dbReference type="AlphaFoldDB" id="M1CQ45"/>
<dbReference type="SUPFAM" id="SSF52047">
    <property type="entry name" value="RNI-like"/>
    <property type="match status" value="1"/>
</dbReference>
<dbReference type="EnsemblPlants" id="PGSC0003DMT400072349">
    <property type="protein sequence ID" value="PGSC0003DMT400072349"/>
    <property type="gene ID" value="PGSC0003DMG400028156"/>
</dbReference>
<sequence length="548" mass="62879">MDRISPAARNLDRISQLPAGMLEHILSFLPFEEAARMSGVSTTWKNAYSSLPCLNFERYFLDKPIEKLVNAVDPILTYRKNQKVSVEKFSLRINQQWSSLFSNWIDTLVDCKIKELNLVLRSTRTGYTKLPEAIFNAKALKVLKLSEFHIELPSNSTIMFSSSLRELHLQSVYFDEEFMQALCTSCINLEVFMVRGLKGVTRFQTSLPKLKKLQVTAYYSKLRFVDIRSPNIEDLDVYGSNLCSDYFKSESDLNVVIITNCCKALKSLQLNGLNGVAMTQKWFDEIFTCLQNIEKLDLGDCNMLKTVKISGVFLKQLRVYRCDNVITIELDTPNLIEFSYDCSSLPNLKLKASASLEANIKFDSEGGETPNSDWYSKLVKFLDNFNHSMALELTCKSEKGLVIPKDVREHLFPPLYGTNHVKVHIHNPLISYSVVDILDGIFWLSPQLDTLSYSKFDLNTLEFSYEDALGEDEKFCCTSQPWNCWRHKLKQVRIHNFKHKEEKQKLKNYFSTNTDILEIIEVPPAHIDLESPGNKYIPKCPCPNCSSD</sequence>
<reference evidence="3" key="1">
    <citation type="journal article" date="2011" name="Nature">
        <title>Genome sequence and analysis of the tuber crop potato.</title>
        <authorList>
            <consortium name="The Potato Genome Sequencing Consortium"/>
        </authorList>
    </citation>
    <scope>NUCLEOTIDE SEQUENCE [LARGE SCALE GENOMIC DNA]</scope>
    <source>
        <strain evidence="3">cv. DM1-3 516 R44</strain>
    </source>
</reference>
<evidence type="ECO:0000259" key="1">
    <source>
        <dbReference type="PROSITE" id="PS50181"/>
    </source>
</evidence>
<dbReference type="PANTHER" id="PTHR34145">
    <property type="entry name" value="OS02G0105600 PROTEIN"/>
    <property type="match status" value="1"/>
</dbReference>
<dbReference type="OMA" id="PIVHHIM"/>
<gene>
    <name evidence="2" type="primary">LOC102582231</name>
</gene>
<dbReference type="InterPro" id="IPR055411">
    <property type="entry name" value="LRR_FXL15/At3g58940/PEG3-like"/>
</dbReference>